<evidence type="ECO:0000256" key="3">
    <source>
        <dbReference type="RuleBase" id="RU361235"/>
    </source>
</evidence>
<protein>
    <recommendedName>
        <fullName evidence="3">Carboxylic ester hydrolase</fullName>
        <ecNumber evidence="3">3.1.1.-</ecNumber>
    </recommendedName>
</protein>
<evidence type="ECO:0000313" key="7">
    <source>
        <dbReference type="Proteomes" id="UP001172159"/>
    </source>
</evidence>
<dbReference type="InterPro" id="IPR019826">
    <property type="entry name" value="Carboxylesterase_B_AS"/>
</dbReference>
<evidence type="ECO:0000259" key="5">
    <source>
        <dbReference type="Pfam" id="PF00135"/>
    </source>
</evidence>
<accession>A0AA40AN49</accession>
<dbReference type="Gene3D" id="3.40.50.1820">
    <property type="entry name" value="alpha/beta hydrolase"/>
    <property type="match status" value="1"/>
</dbReference>
<dbReference type="AlphaFoldDB" id="A0AA40AN49"/>
<dbReference type="InterPro" id="IPR050654">
    <property type="entry name" value="AChE-related_enzymes"/>
</dbReference>
<dbReference type="SUPFAM" id="SSF53474">
    <property type="entry name" value="alpha/beta-Hydrolases"/>
    <property type="match status" value="1"/>
</dbReference>
<evidence type="ECO:0000313" key="6">
    <source>
        <dbReference type="EMBL" id="KAK0718903.1"/>
    </source>
</evidence>
<comment type="caution">
    <text evidence="6">The sequence shown here is derived from an EMBL/GenBank/DDBJ whole genome shotgun (WGS) entry which is preliminary data.</text>
</comment>
<dbReference type="EC" id="3.1.1.-" evidence="3"/>
<dbReference type="PANTHER" id="PTHR43918:SF4">
    <property type="entry name" value="CARBOXYLIC ESTER HYDROLASE"/>
    <property type="match status" value="1"/>
</dbReference>
<feature type="domain" description="Carboxylesterase type B" evidence="5">
    <location>
        <begin position="31"/>
        <end position="493"/>
    </location>
</feature>
<evidence type="ECO:0000256" key="4">
    <source>
        <dbReference type="SAM" id="MobiDB-lite"/>
    </source>
</evidence>
<dbReference type="GO" id="GO:0052689">
    <property type="term" value="F:carboxylic ester hydrolase activity"/>
    <property type="evidence" value="ECO:0007669"/>
    <property type="project" value="TreeGrafter"/>
</dbReference>
<dbReference type="PANTHER" id="PTHR43918">
    <property type="entry name" value="ACETYLCHOLINESTERASE"/>
    <property type="match status" value="1"/>
</dbReference>
<dbReference type="InterPro" id="IPR029058">
    <property type="entry name" value="AB_hydrolase_fold"/>
</dbReference>
<name>A0AA40AN49_9PEZI</name>
<organism evidence="6 7">
    <name type="scientific">Apiosordaria backusii</name>
    <dbReference type="NCBI Taxonomy" id="314023"/>
    <lineage>
        <taxon>Eukaryota</taxon>
        <taxon>Fungi</taxon>
        <taxon>Dikarya</taxon>
        <taxon>Ascomycota</taxon>
        <taxon>Pezizomycotina</taxon>
        <taxon>Sordariomycetes</taxon>
        <taxon>Sordariomycetidae</taxon>
        <taxon>Sordariales</taxon>
        <taxon>Lasiosphaeriaceae</taxon>
        <taxon>Apiosordaria</taxon>
    </lineage>
</organism>
<dbReference type="EMBL" id="JAUKTV010000013">
    <property type="protein sequence ID" value="KAK0718903.1"/>
    <property type="molecule type" value="Genomic_DNA"/>
</dbReference>
<dbReference type="PROSITE" id="PS00122">
    <property type="entry name" value="CARBOXYLESTERASE_B_1"/>
    <property type="match status" value="1"/>
</dbReference>
<dbReference type="InterPro" id="IPR002018">
    <property type="entry name" value="CarbesteraseB"/>
</dbReference>
<feature type="region of interest" description="Disordered" evidence="4">
    <location>
        <begin position="1"/>
        <end position="26"/>
    </location>
</feature>
<keyword evidence="2 3" id="KW-0378">Hydrolase</keyword>
<evidence type="ECO:0000256" key="1">
    <source>
        <dbReference type="ARBA" id="ARBA00005964"/>
    </source>
</evidence>
<dbReference type="Proteomes" id="UP001172159">
    <property type="component" value="Unassembled WGS sequence"/>
</dbReference>
<dbReference type="Pfam" id="PF00135">
    <property type="entry name" value="COesterase"/>
    <property type="match status" value="1"/>
</dbReference>
<evidence type="ECO:0000256" key="2">
    <source>
        <dbReference type="ARBA" id="ARBA00022801"/>
    </source>
</evidence>
<comment type="similarity">
    <text evidence="1 3">Belongs to the type-B carboxylesterase/lipase family.</text>
</comment>
<sequence length="580" mass="64493">TNSQPHLRHLLRPHPSQRRLLLPRHPLRPTPLGPLRWRTPLPPLPSAPPDNVDVIPATEFKPICLGAGAAYPTPGQSEDCLYANVWTPANATRESKLPVWVFIQGGGYNALTNYNWNGSEVVERSGYGVVVVNFNYRVGIWGFLADPKGGEDMDLNVGLRDQRGLLEWVRREIIQFGGDPDHVIIHGASAGAGSVAMHLIANGGRDEKLFHGAILESIFFPAQPFVQELGWQFERVLSQTGCEAGSPLQQMECLRGTDVKLLQEVANHAQPFPGRADPPLPIFYWTPCVDGELIEDLPYRLFKAGKSVRVPVMMGTATNEGTVFTPNITHPSEFTTFLTNNYPLLTPPDTSSILTLYTPPVFNTTPPIFNPPNRAPLYGPLATAYGESTFICPQTNVLDYLSVIATDPPSNKLWAYRYNVHDEENTRDGLGVPHLWDAAAIWGPGNINPWDRTGSYRTYNKGVVDRVRGYYFGFVKWLDPNRGRFEGEPEWEGWLGGGDNRTGVKRGEEDRVRRRLLFETEGTRMEVVEGGRGRGVSFGWGWGRGGWSRGSGTTFVSLCDFRWKGQGISGRFGGFFFGAR</sequence>
<proteinExistence type="inferred from homology"/>
<reference evidence="6" key="1">
    <citation type="submission" date="2023-06" db="EMBL/GenBank/DDBJ databases">
        <title>Genome-scale phylogeny and comparative genomics of the fungal order Sordariales.</title>
        <authorList>
            <consortium name="Lawrence Berkeley National Laboratory"/>
            <person name="Hensen N."/>
            <person name="Bonometti L."/>
            <person name="Westerberg I."/>
            <person name="Brannstrom I.O."/>
            <person name="Guillou S."/>
            <person name="Cros-Aarteil S."/>
            <person name="Calhoun S."/>
            <person name="Haridas S."/>
            <person name="Kuo A."/>
            <person name="Mondo S."/>
            <person name="Pangilinan J."/>
            <person name="Riley R."/>
            <person name="Labutti K."/>
            <person name="Andreopoulos B."/>
            <person name="Lipzen A."/>
            <person name="Chen C."/>
            <person name="Yanf M."/>
            <person name="Daum C."/>
            <person name="Ng V."/>
            <person name="Clum A."/>
            <person name="Steindorff A."/>
            <person name="Ohm R."/>
            <person name="Martin F."/>
            <person name="Silar P."/>
            <person name="Natvig D."/>
            <person name="Lalanne C."/>
            <person name="Gautier V."/>
            <person name="Ament-Velasquez S.L."/>
            <person name="Kruys A."/>
            <person name="Hutchinson M.I."/>
            <person name="Powell A.J."/>
            <person name="Barry K."/>
            <person name="Miller A.N."/>
            <person name="Grigoriev I.V."/>
            <person name="Debuchy R."/>
            <person name="Gladieux P."/>
            <person name="Thoren M.H."/>
            <person name="Johannesson H."/>
        </authorList>
    </citation>
    <scope>NUCLEOTIDE SEQUENCE</scope>
    <source>
        <strain evidence="6">CBS 540.89</strain>
    </source>
</reference>
<feature type="non-terminal residue" evidence="6">
    <location>
        <position position="580"/>
    </location>
</feature>
<keyword evidence="7" id="KW-1185">Reference proteome</keyword>
<gene>
    <name evidence="6" type="ORF">B0T21DRAFT_425086</name>
</gene>